<dbReference type="EMBL" id="BBPI01000066">
    <property type="protein sequence ID" value="GAM01569.1"/>
    <property type="molecule type" value="Genomic_DNA"/>
</dbReference>
<feature type="signal peptide" evidence="3">
    <location>
        <begin position="1"/>
        <end position="17"/>
    </location>
</feature>
<dbReference type="AlphaFoldDB" id="A0A0A1W9H9"/>
<feature type="chain" id="PRO_5001982282" description="Esterase" evidence="3">
    <location>
        <begin position="18"/>
        <end position="268"/>
    </location>
</feature>
<protein>
    <recommendedName>
        <fullName evidence="6">Esterase</fullName>
    </recommendedName>
</protein>
<dbReference type="Gene3D" id="3.40.50.1820">
    <property type="entry name" value="alpha/beta hydrolase"/>
    <property type="match status" value="1"/>
</dbReference>
<keyword evidence="5" id="KW-1185">Reference proteome</keyword>
<dbReference type="InterPro" id="IPR000801">
    <property type="entry name" value="Esterase-like"/>
</dbReference>
<evidence type="ECO:0000256" key="3">
    <source>
        <dbReference type="SAM" id="SignalP"/>
    </source>
</evidence>
<dbReference type="SUPFAM" id="SSF53474">
    <property type="entry name" value="alpha/beta-Hydrolases"/>
    <property type="match status" value="1"/>
</dbReference>
<sequence>MVVAFMLALAIPGPSVAAETPYTLPHSVEQVVHADGGEVYRILIAWPDAPPPPAGYPVLYVLDGEDNFAIAALTARRLARAGARSGVADGIVVGIAAGPLERRVRDYTPATPGWTIPATMPASGSKTGGAEAFLDLVERQVQPLVRQHWRVDRSRETLLGHSFGGLLALHAALTRPAMFDGVVAVSPSLWFGDGLVTREAAAAKDAPPILIAEGDGAAAAPAALGGSLGRGAKPGRARFLPLPGQSHGTTMLAAMAPAIRFAFAAPGR</sequence>
<name>A0A0A1W9H9_9SPHN</name>
<dbReference type="PANTHER" id="PTHR40841">
    <property type="entry name" value="SIDEROPHORE TRIACETYLFUSARININE C ESTERASE"/>
    <property type="match status" value="1"/>
</dbReference>
<evidence type="ECO:0000256" key="1">
    <source>
        <dbReference type="ARBA" id="ARBA00005622"/>
    </source>
</evidence>
<comment type="similarity">
    <text evidence="1">Belongs to the esterase D family.</text>
</comment>
<evidence type="ECO:0000313" key="5">
    <source>
        <dbReference type="Proteomes" id="UP000032305"/>
    </source>
</evidence>
<dbReference type="InterPro" id="IPR029058">
    <property type="entry name" value="AB_hydrolase_fold"/>
</dbReference>
<dbReference type="PANTHER" id="PTHR40841:SF2">
    <property type="entry name" value="SIDEROPHORE-DEGRADING ESTERASE (EUROFUNG)"/>
    <property type="match status" value="1"/>
</dbReference>
<comment type="caution">
    <text evidence="4">The sequence shown here is derived from an EMBL/GenBank/DDBJ whole genome shotgun (WGS) entry which is preliminary data.</text>
</comment>
<keyword evidence="2" id="KW-0378">Hydrolase</keyword>
<gene>
    <name evidence="4" type="ORF">SP5_066_00040</name>
</gene>
<dbReference type="Pfam" id="PF00756">
    <property type="entry name" value="Esterase"/>
    <property type="match status" value="1"/>
</dbReference>
<proteinExistence type="inferred from homology"/>
<keyword evidence="3" id="KW-0732">Signal</keyword>
<evidence type="ECO:0008006" key="6">
    <source>
        <dbReference type="Google" id="ProtNLM"/>
    </source>
</evidence>
<accession>A0A0A1W9H9</accession>
<evidence type="ECO:0000256" key="2">
    <source>
        <dbReference type="ARBA" id="ARBA00022801"/>
    </source>
</evidence>
<dbReference type="OrthoDB" id="5523653at2"/>
<dbReference type="GO" id="GO:0016788">
    <property type="term" value="F:hydrolase activity, acting on ester bonds"/>
    <property type="evidence" value="ECO:0007669"/>
    <property type="project" value="TreeGrafter"/>
</dbReference>
<dbReference type="InterPro" id="IPR052558">
    <property type="entry name" value="Siderophore_Hydrolase_D"/>
</dbReference>
<organism evidence="4 5">
    <name type="scientific">Sphingomonas parapaucimobilis NBRC 15100</name>
    <dbReference type="NCBI Taxonomy" id="1219049"/>
    <lineage>
        <taxon>Bacteria</taxon>
        <taxon>Pseudomonadati</taxon>
        <taxon>Pseudomonadota</taxon>
        <taxon>Alphaproteobacteria</taxon>
        <taxon>Sphingomonadales</taxon>
        <taxon>Sphingomonadaceae</taxon>
        <taxon>Sphingomonas</taxon>
    </lineage>
</organism>
<evidence type="ECO:0000313" key="4">
    <source>
        <dbReference type="EMBL" id="GAM01569.1"/>
    </source>
</evidence>
<dbReference type="Proteomes" id="UP000032305">
    <property type="component" value="Unassembled WGS sequence"/>
</dbReference>
<reference evidence="4 5" key="1">
    <citation type="submission" date="2014-11" db="EMBL/GenBank/DDBJ databases">
        <title>Whole genome shotgun sequence of Sphingomonas parapaucimobilis NBRC 15100.</title>
        <authorList>
            <person name="Katano-Makiyama Y."/>
            <person name="Hosoyama A."/>
            <person name="Hashimoto M."/>
            <person name="Hosoyama Y."/>
            <person name="Noguchi M."/>
            <person name="Numata M."/>
            <person name="Tsuchikane K."/>
            <person name="Hirakata S."/>
            <person name="Uohara A."/>
            <person name="Shimodaira J."/>
            <person name="Ohji S."/>
            <person name="Ichikawa N."/>
            <person name="Kimura A."/>
            <person name="Yamazoe A."/>
            <person name="Fujita N."/>
        </authorList>
    </citation>
    <scope>NUCLEOTIDE SEQUENCE [LARGE SCALE GENOMIC DNA]</scope>
    <source>
        <strain evidence="4 5">NBRC 15100</strain>
    </source>
</reference>
<dbReference type="eggNOG" id="COG2819">
    <property type="taxonomic scope" value="Bacteria"/>
</dbReference>